<dbReference type="Pfam" id="PF24120">
    <property type="entry name" value="SsdA_C"/>
    <property type="match status" value="1"/>
</dbReference>
<feature type="domain" description="Single-strand DNA deaminase toxin A-like C-terminal" evidence="2">
    <location>
        <begin position="332"/>
        <end position="394"/>
    </location>
</feature>
<feature type="compositionally biased region" description="Polar residues" evidence="1">
    <location>
        <begin position="218"/>
        <end position="227"/>
    </location>
</feature>
<reference evidence="3 4" key="1">
    <citation type="submission" date="2017-12" db="EMBL/GenBank/DDBJ databases">
        <title>Comparative genomics of Botrytis spp.</title>
        <authorList>
            <person name="Valero-Jimenez C.A."/>
            <person name="Tapia P."/>
            <person name="Veloso J."/>
            <person name="Silva-Moreno E."/>
            <person name="Staats M."/>
            <person name="Valdes J.H."/>
            <person name="Van Kan J.A.L."/>
        </authorList>
    </citation>
    <scope>NUCLEOTIDE SEQUENCE [LARGE SCALE GENOMIC DNA]</scope>
    <source>
        <strain evidence="3 4">Bh0001</strain>
    </source>
</reference>
<feature type="compositionally biased region" description="Basic and acidic residues" evidence="1">
    <location>
        <begin position="13"/>
        <end position="35"/>
    </location>
</feature>
<evidence type="ECO:0000259" key="2">
    <source>
        <dbReference type="Pfam" id="PF24120"/>
    </source>
</evidence>
<gene>
    <name evidence="3" type="ORF">BHYA_0174g00120</name>
</gene>
<dbReference type="AlphaFoldDB" id="A0A4Z1GMR2"/>
<evidence type="ECO:0000313" key="4">
    <source>
        <dbReference type="Proteomes" id="UP000297814"/>
    </source>
</evidence>
<dbReference type="InterPro" id="IPR057517">
    <property type="entry name" value="SsdA-like_C"/>
</dbReference>
<feature type="region of interest" description="Disordered" evidence="1">
    <location>
        <begin position="1"/>
        <end position="86"/>
    </location>
</feature>
<proteinExistence type="predicted"/>
<dbReference type="Proteomes" id="UP000297814">
    <property type="component" value="Unassembled WGS sequence"/>
</dbReference>
<name>A0A4Z1GMR2_9HELO</name>
<organism evidence="3 4">
    <name type="scientific">Botrytis hyacinthi</name>
    <dbReference type="NCBI Taxonomy" id="278943"/>
    <lineage>
        <taxon>Eukaryota</taxon>
        <taxon>Fungi</taxon>
        <taxon>Dikarya</taxon>
        <taxon>Ascomycota</taxon>
        <taxon>Pezizomycotina</taxon>
        <taxon>Leotiomycetes</taxon>
        <taxon>Helotiales</taxon>
        <taxon>Sclerotiniaceae</taxon>
        <taxon>Botrytis</taxon>
    </lineage>
</organism>
<feature type="region of interest" description="Disordered" evidence="1">
    <location>
        <begin position="206"/>
        <end position="227"/>
    </location>
</feature>
<evidence type="ECO:0000313" key="3">
    <source>
        <dbReference type="EMBL" id="TGO34987.1"/>
    </source>
</evidence>
<dbReference type="EMBL" id="PQXK01000174">
    <property type="protein sequence ID" value="TGO34987.1"/>
    <property type="molecule type" value="Genomic_DNA"/>
</dbReference>
<sequence length="477" mass="54073">MNMTETLSARLKSPSELREEAKLERRRKVEKDAKSRQSQAEPNNIAVVQERNPNEADETPVKDEPATQSHENNSSKSTDDSRDTSKGIGRLAKVFSETTLETPVIKKTPKGIWNELTDDADTKLASYRSLDITPDSSWFESILSKVNSILEKTIDGGQLKGGDKDSAIERRNDILKILMQGALELGLHILDSPEIARKLAAQHGIQNEDRRNAVPSVGTGTDNPTDENTNIASTLCENCSDALSPHQAVEVMEKPTQESRDRTIWFEYHSKKSQSSYYYTIDLYERVHTFNLYKYAANSNKKTVARLYVPTESPPPTRRPPNFDASKAQVINAISGWVPMVLERGYANPFIPNDVWTKKVQQMCQTIGYKLRNDSFDRRKAGIYWACHAEKQVIAYWVHNYVAKLPPAQYQCTDWAKRDDLPIRPEYYKGLFIVSSNPPCDCCEQFLNHVAIYYAISFTVYCPDKVLQFSPQGSESQ</sequence>
<accession>A0A4Z1GMR2</accession>
<evidence type="ECO:0000256" key="1">
    <source>
        <dbReference type="SAM" id="MobiDB-lite"/>
    </source>
</evidence>
<keyword evidence="4" id="KW-1185">Reference proteome</keyword>
<protein>
    <recommendedName>
        <fullName evidence="2">Single-strand DNA deaminase toxin A-like C-terminal domain-containing protein</fullName>
    </recommendedName>
</protein>
<comment type="caution">
    <text evidence="3">The sequence shown here is derived from an EMBL/GenBank/DDBJ whole genome shotgun (WGS) entry which is preliminary data.</text>
</comment>